<dbReference type="Ensembl" id="ENSGACT00000002282.1">
    <property type="protein sequence ID" value="ENSGACP00000002276.1"/>
    <property type="gene ID" value="ENSGACG00000001750.1"/>
</dbReference>
<feature type="transmembrane region" description="Helical" evidence="1">
    <location>
        <begin position="91"/>
        <end position="110"/>
    </location>
</feature>
<name>G3NAD1_GASAC</name>
<keyword evidence="1" id="KW-0812">Transmembrane</keyword>
<feature type="transmembrane region" description="Helical" evidence="1">
    <location>
        <begin position="24"/>
        <end position="45"/>
    </location>
</feature>
<dbReference type="Bgee" id="ENSGACG00000001750">
    <property type="expression patterns" value="Expressed in muscle tissue and 13 other cell types or tissues"/>
</dbReference>
<reference evidence="2" key="2">
    <citation type="submission" date="2024-04" db="UniProtKB">
        <authorList>
            <consortium name="Ensembl"/>
        </authorList>
    </citation>
    <scope>IDENTIFICATION</scope>
</reference>
<protein>
    <submittedName>
        <fullName evidence="2">Uncharacterized protein</fullName>
    </submittedName>
</protein>
<keyword evidence="1" id="KW-1133">Transmembrane helix</keyword>
<reference evidence="2" key="1">
    <citation type="submission" date="2006-01" db="EMBL/GenBank/DDBJ databases">
        <authorList>
            <person name="Lindblad-Toh K."/>
            <person name="Mauceli E."/>
            <person name="Grabherr M."/>
            <person name="Chang J.L."/>
            <person name="Lander E.S."/>
        </authorList>
    </citation>
    <scope>NUCLEOTIDE SEQUENCE [LARGE SCALE GENOMIC DNA]</scope>
</reference>
<dbReference type="AlphaFoldDB" id="G3NAD1"/>
<sequence>MGQGLGWYQICFGRGGMRCHGSRLMNLTGLLYFGGILVGWYCLAVSEASSRAISRPSTETIRAASLRRGGIVIIGVFMGIIVEVIKKPAIMLPHASRLIGLITAGLFSLIGESELNRG</sequence>
<keyword evidence="1" id="KW-0472">Membrane</keyword>
<proteinExistence type="predicted"/>
<organism evidence="2">
    <name type="scientific">Gasterosteus aculeatus</name>
    <name type="common">Three-spined stickleback</name>
    <dbReference type="NCBI Taxonomy" id="69293"/>
    <lineage>
        <taxon>Eukaryota</taxon>
        <taxon>Metazoa</taxon>
        <taxon>Chordata</taxon>
        <taxon>Craniata</taxon>
        <taxon>Vertebrata</taxon>
        <taxon>Euteleostomi</taxon>
        <taxon>Actinopterygii</taxon>
        <taxon>Neopterygii</taxon>
        <taxon>Teleostei</taxon>
        <taxon>Neoteleostei</taxon>
        <taxon>Acanthomorphata</taxon>
        <taxon>Eupercaria</taxon>
        <taxon>Perciformes</taxon>
        <taxon>Cottioidei</taxon>
        <taxon>Gasterosteales</taxon>
        <taxon>Gasterosteidae</taxon>
        <taxon>Gasterosteus</taxon>
    </lineage>
</organism>
<evidence type="ECO:0000313" key="2">
    <source>
        <dbReference type="Ensembl" id="ENSGACP00000002276.1"/>
    </source>
</evidence>
<dbReference type="InParanoid" id="G3NAD1"/>
<feature type="transmembrane region" description="Helical" evidence="1">
    <location>
        <begin position="66"/>
        <end position="85"/>
    </location>
</feature>
<accession>G3NAD1</accession>
<evidence type="ECO:0000256" key="1">
    <source>
        <dbReference type="SAM" id="Phobius"/>
    </source>
</evidence>